<dbReference type="InterPro" id="IPR028259">
    <property type="entry name" value="AP2-like_int_N"/>
</dbReference>
<gene>
    <name evidence="5" type="ORF">J2Z43_002621</name>
</gene>
<evidence type="ECO:0000256" key="1">
    <source>
        <dbReference type="ARBA" id="ARBA00008857"/>
    </source>
</evidence>
<dbReference type="Pfam" id="PF14657">
    <property type="entry name" value="Arm-DNA-bind_4"/>
    <property type="match status" value="1"/>
</dbReference>
<dbReference type="InterPro" id="IPR004107">
    <property type="entry name" value="Integrase_SAM-like_N"/>
</dbReference>
<dbReference type="RefSeq" id="WP_327786967.1">
    <property type="nucleotide sequence ID" value="NZ_BAAACS010000017.1"/>
</dbReference>
<evidence type="ECO:0000313" key="5">
    <source>
        <dbReference type="EMBL" id="MBP1856173.1"/>
    </source>
</evidence>
<reference evidence="5 6" key="1">
    <citation type="submission" date="2021-03" db="EMBL/GenBank/DDBJ databases">
        <title>Genomic Encyclopedia of Type Strains, Phase IV (KMG-IV): sequencing the most valuable type-strain genomes for metagenomic binning, comparative biology and taxonomic classification.</title>
        <authorList>
            <person name="Goeker M."/>
        </authorList>
    </citation>
    <scope>NUCLEOTIDE SEQUENCE [LARGE SCALE GENOMIC DNA]</scope>
    <source>
        <strain evidence="5 6">DSM 1289</strain>
    </source>
</reference>
<proteinExistence type="inferred from homology"/>
<name>A0ABS4EDZ8_9FIRM</name>
<organism evidence="5 6">
    <name type="scientific">Metaclostridioides mangenotii</name>
    <dbReference type="NCBI Taxonomy" id="1540"/>
    <lineage>
        <taxon>Bacteria</taxon>
        <taxon>Bacillati</taxon>
        <taxon>Bacillota</taxon>
        <taxon>Clostridia</taxon>
        <taxon>Peptostreptococcales</taxon>
        <taxon>Peptostreptococcaceae</taxon>
        <taxon>Metaclostridioides</taxon>
    </lineage>
</organism>
<keyword evidence="6" id="KW-1185">Reference proteome</keyword>
<feature type="domain" description="Integrase SAM-like N-terminal" evidence="4">
    <location>
        <begin position="57"/>
        <end position="97"/>
    </location>
</feature>
<evidence type="ECO:0000256" key="2">
    <source>
        <dbReference type="ARBA" id="ARBA00023125"/>
    </source>
</evidence>
<accession>A0ABS4EDZ8</accession>
<dbReference type="EMBL" id="JAGGJX010000007">
    <property type="protein sequence ID" value="MBP1856173.1"/>
    <property type="molecule type" value="Genomic_DNA"/>
</dbReference>
<comment type="caution">
    <text evidence="5">The sequence shown here is derived from an EMBL/GenBank/DDBJ whole genome shotgun (WGS) entry which is preliminary data.</text>
</comment>
<evidence type="ECO:0000259" key="3">
    <source>
        <dbReference type="Pfam" id="PF14657"/>
    </source>
</evidence>
<sequence>MPAYKDYQRNTWYLQFYYSDFSGKQMKKLKRGFKTRKEALDWERDFLNSLETSPDITFENLTEKYLDDMSTRLKKTTIEKKKNILKNKVLPTFAKYKS</sequence>
<dbReference type="InterPro" id="IPR010998">
    <property type="entry name" value="Integrase_recombinase_N"/>
</dbReference>
<evidence type="ECO:0000259" key="4">
    <source>
        <dbReference type="Pfam" id="PF14659"/>
    </source>
</evidence>
<evidence type="ECO:0000313" key="6">
    <source>
        <dbReference type="Proteomes" id="UP000767291"/>
    </source>
</evidence>
<protein>
    <submittedName>
        <fullName evidence="5">Uncharacterized protein</fullName>
    </submittedName>
</protein>
<dbReference type="Proteomes" id="UP000767291">
    <property type="component" value="Unassembled WGS sequence"/>
</dbReference>
<comment type="similarity">
    <text evidence="1">Belongs to the 'phage' integrase family.</text>
</comment>
<dbReference type="Gene3D" id="1.10.150.130">
    <property type="match status" value="1"/>
</dbReference>
<keyword evidence="2" id="KW-0238">DNA-binding</keyword>
<feature type="domain" description="AP2-like integrase N-terminal" evidence="3">
    <location>
        <begin position="11"/>
        <end position="53"/>
    </location>
</feature>
<dbReference type="Pfam" id="PF14659">
    <property type="entry name" value="Phage_int_SAM_3"/>
    <property type="match status" value="1"/>
</dbReference>